<protein>
    <submittedName>
        <fullName evidence="2">Sensor histidine kinase</fullName>
    </submittedName>
</protein>
<keyword evidence="3" id="KW-1185">Reference proteome</keyword>
<dbReference type="Proteomes" id="UP001597024">
    <property type="component" value="Unassembled WGS sequence"/>
</dbReference>
<feature type="transmembrane region" description="Helical" evidence="1">
    <location>
        <begin position="15"/>
        <end position="34"/>
    </location>
</feature>
<keyword evidence="2" id="KW-0418">Kinase</keyword>
<dbReference type="GO" id="GO:0016301">
    <property type="term" value="F:kinase activity"/>
    <property type="evidence" value="ECO:0007669"/>
    <property type="project" value="UniProtKB-KW"/>
</dbReference>
<feature type="non-terminal residue" evidence="2">
    <location>
        <position position="68"/>
    </location>
</feature>
<gene>
    <name evidence="2" type="ORF">ACFQ08_33925</name>
</gene>
<keyword evidence="2" id="KW-0808">Transferase</keyword>
<proteinExistence type="predicted"/>
<keyword evidence="1" id="KW-0472">Membrane</keyword>
<evidence type="ECO:0000313" key="3">
    <source>
        <dbReference type="Proteomes" id="UP001597024"/>
    </source>
</evidence>
<sequence length="68" mass="7554">MDGSTTAPRRGPRDWLVDACLFLLAVFIGLVLAGMRLEVSPRPPSWLFNLDQATAVLGCAALWLRRDR</sequence>
<dbReference type="EMBL" id="JBHTHX010001902">
    <property type="protein sequence ID" value="MFD0889562.1"/>
    <property type="molecule type" value="Genomic_DNA"/>
</dbReference>
<keyword evidence="1" id="KW-1133">Transmembrane helix</keyword>
<accession>A0ABW3E2B1</accession>
<evidence type="ECO:0000313" key="2">
    <source>
        <dbReference type="EMBL" id="MFD0889562.1"/>
    </source>
</evidence>
<evidence type="ECO:0000256" key="1">
    <source>
        <dbReference type="SAM" id="Phobius"/>
    </source>
</evidence>
<organism evidence="2 3">
    <name type="scientific">Streptosporangium algeriense</name>
    <dbReference type="NCBI Taxonomy" id="1682748"/>
    <lineage>
        <taxon>Bacteria</taxon>
        <taxon>Bacillati</taxon>
        <taxon>Actinomycetota</taxon>
        <taxon>Actinomycetes</taxon>
        <taxon>Streptosporangiales</taxon>
        <taxon>Streptosporangiaceae</taxon>
        <taxon>Streptosporangium</taxon>
    </lineage>
</organism>
<name>A0ABW3E2B1_9ACTN</name>
<keyword evidence="1" id="KW-0812">Transmembrane</keyword>
<reference evidence="3" key="1">
    <citation type="journal article" date="2019" name="Int. J. Syst. Evol. Microbiol.">
        <title>The Global Catalogue of Microorganisms (GCM) 10K type strain sequencing project: providing services to taxonomists for standard genome sequencing and annotation.</title>
        <authorList>
            <consortium name="The Broad Institute Genomics Platform"/>
            <consortium name="The Broad Institute Genome Sequencing Center for Infectious Disease"/>
            <person name="Wu L."/>
            <person name="Ma J."/>
        </authorList>
    </citation>
    <scope>NUCLEOTIDE SEQUENCE [LARGE SCALE GENOMIC DNA]</scope>
    <source>
        <strain evidence="3">CCUG 62974</strain>
    </source>
</reference>
<comment type="caution">
    <text evidence="2">The sequence shown here is derived from an EMBL/GenBank/DDBJ whole genome shotgun (WGS) entry which is preliminary data.</text>
</comment>